<organism evidence="10 11">
    <name type="scientific">Coccomyxa viridis</name>
    <dbReference type="NCBI Taxonomy" id="1274662"/>
    <lineage>
        <taxon>Eukaryota</taxon>
        <taxon>Viridiplantae</taxon>
        <taxon>Chlorophyta</taxon>
        <taxon>core chlorophytes</taxon>
        <taxon>Trebouxiophyceae</taxon>
        <taxon>Trebouxiophyceae incertae sedis</taxon>
        <taxon>Coccomyxaceae</taxon>
        <taxon>Coccomyxa</taxon>
    </lineage>
</organism>
<comment type="caution">
    <text evidence="10">The sequence shown here is derived from an EMBL/GenBank/DDBJ whole genome shotgun (WGS) entry which is preliminary data.</text>
</comment>
<evidence type="ECO:0000256" key="9">
    <source>
        <dbReference type="RuleBase" id="RU365073"/>
    </source>
</evidence>
<comment type="function">
    <text evidence="9">Functions as a component of the nuclear pore complex (NPC).</text>
</comment>
<evidence type="ECO:0000313" key="11">
    <source>
        <dbReference type="Proteomes" id="UP001314263"/>
    </source>
</evidence>
<keyword evidence="7 9" id="KW-0906">Nuclear pore complex</keyword>
<evidence type="ECO:0000256" key="8">
    <source>
        <dbReference type="ARBA" id="ARBA00023242"/>
    </source>
</evidence>
<comment type="subcellular location">
    <subcellularLocation>
        <location evidence="1 9">Nucleus</location>
        <location evidence="1 9">Nuclear pore complex</location>
    </subcellularLocation>
</comment>
<dbReference type="GO" id="GO:0017056">
    <property type="term" value="F:structural constituent of nuclear pore"/>
    <property type="evidence" value="ECO:0007669"/>
    <property type="project" value="TreeGrafter"/>
</dbReference>
<comment type="similarity">
    <text evidence="2 9">Belongs to the nucleoporin Nup85 family.</text>
</comment>
<keyword evidence="11" id="KW-1185">Reference proteome</keyword>
<evidence type="ECO:0000256" key="4">
    <source>
        <dbReference type="ARBA" id="ARBA00022816"/>
    </source>
</evidence>
<proteinExistence type="inferred from homology"/>
<evidence type="ECO:0000256" key="6">
    <source>
        <dbReference type="ARBA" id="ARBA00023010"/>
    </source>
</evidence>
<dbReference type="InterPro" id="IPR011502">
    <property type="entry name" value="Nucleoporin_Nup85"/>
</dbReference>
<dbReference type="Pfam" id="PF07575">
    <property type="entry name" value="Nucleopor_Nup85"/>
    <property type="match status" value="1"/>
</dbReference>
<keyword evidence="6 9" id="KW-0811">Translocation</keyword>
<dbReference type="GO" id="GO:0031965">
    <property type="term" value="C:nuclear membrane"/>
    <property type="evidence" value="ECO:0007669"/>
    <property type="project" value="UniProtKB-UniRule"/>
</dbReference>
<comment type="subunit">
    <text evidence="9">Component of the nuclear pore complex (NPC).</text>
</comment>
<evidence type="ECO:0000256" key="7">
    <source>
        <dbReference type="ARBA" id="ARBA00023132"/>
    </source>
</evidence>
<keyword evidence="9" id="KW-0472">Membrane</keyword>
<dbReference type="GO" id="GO:0006606">
    <property type="term" value="P:protein import into nucleus"/>
    <property type="evidence" value="ECO:0007669"/>
    <property type="project" value="TreeGrafter"/>
</dbReference>
<dbReference type="EMBL" id="CAUYUE010000012">
    <property type="protein sequence ID" value="CAK0785353.1"/>
    <property type="molecule type" value="Genomic_DNA"/>
</dbReference>
<evidence type="ECO:0000256" key="1">
    <source>
        <dbReference type="ARBA" id="ARBA00004567"/>
    </source>
</evidence>
<evidence type="ECO:0000256" key="2">
    <source>
        <dbReference type="ARBA" id="ARBA00005573"/>
    </source>
</evidence>
<accession>A0AAV1IHD8</accession>
<evidence type="ECO:0000256" key="3">
    <source>
        <dbReference type="ARBA" id="ARBA00022448"/>
    </source>
</evidence>
<dbReference type="PANTHER" id="PTHR13373:SF21">
    <property type="entry name" value="NUCLEAR PORE COMPLEX PROTEIN NUP85"/>
    <property type="match status" value="1"/>
</dbReference>
<gene>
    <name evidence="10" type="ORF">CVIRNUC_008560</name>
</gene>
<reference evidence="10 11" key="1">
    <citation type="submission" date="2023-10" db="EMBL/GenBank/DDBJ databases">
        <authorList>
            <person name="Maclean D."/>
            <person name="Macfadyen A."/>
        </authorList>
    </citation>
    <scope>NUCLEOTIDE SEQUENCE [LARGE SCALE GENOMIC DNA]</scope>
</reference>
<dbReference type="GO" id="GO:0031080">
    <property type="term" value="C:nuclear pore outer ring"/>
    <property type="evidence" value="ECO:0007669"/>
    <property type="project" value="TreeGrafter"/>
</dbReference>
<dbReference type="PANTHER" id="PTHR13373">
    <property type="entry name" value="FROUNT PROTEIN-RELATED"/>
    <property type="match status" value="1"/>
</dbReference>
<dbReference type="AlphaFoldDB" id="A0AAV1IHD8"/>
<evidence type="ECO:0000313" key="10">
    <source>
        <dbReference type="EMBL" id="CAK0785353.1"/>
    </source>
</evidence>
<evidence type="ECO:0000256" key="5">
    <source>
        <dbReference type="ARBA" id="ARBA00022927"/>
    </source>
</evidence>
<keyword evidence="4 9" id="KW-0509">mRNA transport</keyword>
<name>A0AAV1IHD8_9CHLO</name>
<keyword evidence="8 9" id="KW-0539">Nucleus</keyword>
<dbReference type="GO" id="GO:0006406">
    <property type="term" value="P:mRNA export from nucleus"/>
    <property type="evidence" value="ECO:0007669"/>
    <property type="project" value="TreeGrafter"/>
</dbReference>
<keyword evidence="5 9" id="KW-0653">Protein transport</keyword>
<protein>
    <recommendedName>
        <fullName evidence="9">Nuclear pore complex protein Nup85</fullName>
    </recommendedName>
</protein>
<dbReference type="Proteomes" id="UP001314263">
    <property type="component" value="Unassembled WGS sequence"/>
</dbReference>
<keyword evidence="3 9" id="KW-0813">Transport</keyword>
<dbReference type="GO" id="GO:0045893">
    <property type="term" value="P:positive regulation of DNA-templated transcription"/>
    <property type="evidence" value="ECO:0007669"/>
    <property type="project" value="TreeGrafter"/>
</dbReference>
<sequence length="431" mass="47026">MDDAVAPITQIPCATGHRLQISWGPGNSLLACPLETETSQGSAGHAETPQTISSIRWGVLPASSRRVAYDCLPAFKALQTSMQHGGSPPSLQQLQQYASSISGVIAPQGPLQAEEYGQPQEAATWDFLSLIYVYQPATEGSLAEGMVQWMQKHARVLTTPSTPEGRVAGPSLPEEVEQLHSAESAASEPSYWPVVHRLVALGWLEDAVGLLGLQPVWWHASAADRNENMRALVSILESAVLLLRRMPHFRPPVDVDPSLQTFDDLQAFMDQRSIWQRQVRELRQDQQLWAAAVAADRATAEAMHKLLSILEGSEQSLKAAACTWLELMAAQALHKFPGLKAESELATLVTRSMQEKDNGSIELLLVLDSILQAVGLQDVQGLLQTCSASFSRWFMAHVTPLLGRHPAATVMARALEHFGSDQVRAGAYHVC</sequence>